<dbReference type="Proteomes" id="UP000264036">
    <property type="component" value="Unassembled WGS sequence"/>
</dbReference>
<sequence length="285" mass="29537">MAPGAAASAAPNRQATTVVAAHPVVYGLLQALTQGSGIVPGRATPANLPASRHYSYLSGRGAKSFDRVVRNADAVVHLRSIWPDDPLYPQARKHNIRVIEIDAANPVDHGLPGIASTADTNSAADYPWLNPVNMGRMADIIASDIQRLEPGAKDKVEANLATLRQRLIALNAQVESALLDAPNLSVVVLSPRLHSLAGAFNLDVVPVTAQVDWDAQALAALGKVIRDNGVHAVLLHEAASPDVAAAITGAGAKPVIVETDGDDPAAVLEAAGKRLVQALVAGNPG</sequence>
<evidence type="ECO:0000256" key="1">
    <source>
        <dbReference type="SAM" id="Coils"/>
    </source>
</evidence>
<dbReference type="GO" id="GO:0030001">
    <property type="term" value="P:metal ion transport"/>
    <property type="evidence" value="ECO:0007669"/>
    <property type="project" value="InterPro"/>
</dbReference>
<accession>A0A356LN13</accession>
<evidence type="ECO:0000313" key="2">
    <source>
        <dbReference type="EMBL" id="HBP31981.1"/>
    </source>
</evidence>
<reference evidence="2 3" key="1">
    <citation type="journal article" date="2018" name="Nat. Biotechnol.">
        <title>A standardized bacterial taxonomy based on genome phylogeny substantially revises the tree of life.</title>
        <authorList>
            <person name="Parks D.H."/>
            <person name="Chuvochina M."/>
            <person name="Waite D.W."/>
            <person name="Rinke C."/>
            <person name="Skarshewski A."/>
            <person name="Chaumeil P.A."/>
            <person name="Hugenholtz P."/>
        </authorList>
    </citation>
    <scope>NUCLEOTIDE SEQUENCE [LARGE SCALE GENOMIC DNA]</scope>
    <source>
        <strain evidence="2">UBA10707</strain>
    </source>
</reference>
<keyword evidence="1" id="KW-0175">Coiled coil</keyword>
<dbReference type="EMBL" id="DOEK01000047">
    <property type="protein sequence ID" value="HBP31981.1"/>
    <property type="molecule type" value="Genomic_DNA"/>
</dbReference>
<dbReference type="GO" id="GO:0046872">
    <property type="term" value="F:metal ion binding"/>
    <property type="evidence" value="ECO:0007669"/>
    <property type="project" value="InterPro"/>
</dbReference>
<comment type="caution">
    <text evidence="2">The sequence shown here is derived from an EMBL/GenBank/DDBJ whole genome shotgun (WGS) entry which is preliminary data.</text>
</comment>
<dbReference type="PANTHER" id="PTHR42953:SF4">
    <property type="entry name" value="METAL ABC TRANSPORTER SUBSTRATE-BINDING PROTEIN"/>
    <property type="match status" value="1"/>
</dbReference>
<dbReference type="InterPro" id="IPR006127">
    <property type="entry name" value="ZnuA-like"/>
</dbReference>
<dbReference type="PANTHER" id="PTHR42953">
    <property type="entry name" value="HIGH-AFFINITY ZINC UPTAKE SYSTEM PROTEIN ZNUA-RELATED"/>
    <property type="match status" value="1"/>
</dbReference>
<protein>
    <submittedName>
        <fullName evidence="2">Metal ABC transporter substrate-binding protein</fullName>
    </submittedName>
</protein>
<dbReference type="InterPro" id="IPR050492">
    <property type="entry name" value="Bact_metal-bind_prot9"/>
</dbReference>
<organism evidence="2 3">
    <name type="scientific">Advenella kashmirensis</name>
    <dbReference type="NCBI Taxonomy" id="310575"/>
    <lineage>
        <taxon>Bacteria</taxon>
        <taxon>Pseudomonadati</taxon>
        <taxon>Pseudomonadota</taxon>
        <taxon>Betaproteobacteria</taxon>
        <taxon>Burkholderiales</taxon>
        <taxon>Alcaligenaceae</taxon>
    </lineage>
</organism>
<dbReference type="Gene3D" id="3.40.50.1980">
    <property type="entry name" value="Nitrogenase molybdenum iron protein domain"/>
    <property type="match status" value="1"/>
</dbReference>
<dbReference type="Pfam" id="PF01297">
    <property type="entry name" value="ZnuA"/>
    <property type="match status" value="1"/>
</dbReference>
<dbReference type="SUPFAM" id="SSF53807">
    <property type="entry name" value="Helical backbone' metal receptor"/>
    <property type="match status" value="1"/>
</dbReference>
<gene>
    <name evidence="2" type="ORF">DD666_21550</name>
</gene>
<dbReference type="AlphaFoldDB" id="A0A356LN13"/>
<proteinExistence type="predicted"/>
<evidence type="ECO:0000313" key="3">
    <source>
        <dbReference type="Proteomes" id="UP000264036"/>
    </source>
</evidence>
<feature type="coiled-coil region" evidence="1">
    <location>
        <begin position="153"/>
        <end position="180"/>
    </location>
</feature>
<name>A0A356LN13_9BURK</name>